<proteinExistence type="predicted"/>
<dbReference type="InterPro" id="IPR002048">
    <property type="entry name" value="EF_hand_dom"/>
</dbReference>
<feature type="non-terminal residue" evidence="2">
    <location>
        <position position="224"/>
    </location>
</feature>
<name>A0A813GIN2_POLGL</name>
<evidence type="ECO:0000259" key="1">
    <source>
        <dbReference type="PROSITE" id="PS50222"/>
    </source>
</evidence>
<dbReference type="PROSITE" id="PS50222">
    <property type="entry name" value="EF_HAND_2"/>
    <property type="match status" value="1"/>
</dbReference>
<protein>
    <recommendedName>
        <fullName evidence="1">EF-hand domain-containing protein</fullName>
    </recommendedName>
</protein>
<organism evidence="2 3">
    <name type="scientific">Polarella glacialis</name>
    <name type="common">Dinoflagellate</name>
    <dbReference type="NCBI Taxonomy" id="89957"/>
    <lineage>
        <taxon>Eukaryota</taxon>
        <taxon>Sar</taxon>
        <taxon>Alveolata</taxon>
        <taxon>Dinophyceae</taxon>
        <taxon>Suessiales</taxon>
        <taxon>Suessiaceae</taxon>
        <taxon>Polarella</taxon>
    </lineage>
</organism>
<dbReference type="AlphaFoldDB" id="A0A813GIN2"/>
<evidence type="ECO:0000313" key="3">
    <source>
        <dbReference type="Proteomes" id="UP000654075"/>
    </source>
</evidence>
<reference evidence="2" key="1">
    <citation type="submission" date="2021-02" db="EMBL/GenBank/DDBJ databases">
        <authorList>
            <person name="Dougan E. K."/>
            <person name="Rhodes N."/>
            <person name="Thang M."/>
            <person name="Chan C."/>
        </authorList>
    </citation>
    <scope>NUCLEOTIDE SEQUENCE</scope>
</reference>
<feature type="non-terminal residue" evidence="2">
    <location>
        <position position="1"/>
    </location>
</feature>
<gene>
    <name evidence="2" type="ORF">PGLA1383_LOCUS42061</name>
</gene>
<dbReference type="Proteomes" id="UP000654075">
    <property type="component" value="Unassembled WGS sequence"/>
</dbReference>
<dbReference type="EMBL" id="CAJNNV010028544">
    <property type="protein sequence ID" value="CAE8624973.1"/>
    <property type="molecule type" value="Genomic_DNA"/>
</dbReference>
<dbReference type="GO" id="GO:0005509">
    <property type="term" value="F:calcium ion binding"/>
    <property type="evidence" value="ECO:0007669"/>
    <property type="project" value="InterPro"/>
</dbReference>
<accession>A0A813GIN2</accession>
<comment type="caution">
    <text evidence="2">The sequence shown here is derived from an EMBL/GenBank/DDBJ whole genome shotgun (WGS) entry which is preliminary data.</text>
</comment>
<evidence type="ECO:0000313" key="2">
    <source>
        <dbReference type="EMBL" id="CAE8624973.1"/>
    </source>
</evidence>
<keyword evidence="3" id="KW-1185">Reference proteome</keyword>
<feature type="domain" description="EF-hand" evidence="1">
    <location>
        <begin position="19"/>
        <end position="54"/>
    </location>
</feature>
<sequence length="224" mass="25094">ECRKLIPVESRRQANFMEEELATIKSSFEDLDPRNQGFVSLGELIMTLGDSHLPVNTREGRAKLLASIDLAREAATAAGMTDSEVGVPGSQQVQLWPVVHLFRIYVREHEHEVQEKEQAALEQIKFSKSEVSQMRKIFIKLAKQFEENAAIEAELKRKAMAAAQGGRRQSVPPLSGVQREGVVDACVVDTREEKILSLGDVLKDFMKIERLPEQGILGQLMQPM</sequence>